<feature type="compositionally biased region" description="Basic and acidic residues" evidence="3">
    <location>
        <begin position="794"/>
        <end position="803"/>
    </location>
</feature>
<feature type="compositionally biased region" description="Pro residues" evidence="3">
    <location>
        <begin position="764"/>
        <end position="779"/>
    </location>
</feature>
<keyword evidence="2" id="KW-0624">Polysaccharide degradation</keyword>
<dbReference type="SMART" id="SM00060">
    <property type="entry name" value="FN3"/>
    <property type="match status" value="1"/>
</dbReference>
<dbReference type="InterPro" id="IPR011048">
    <property type="entry name" value="Haem_d1_sf"/>
</dbReference>
<dbReference type="Proteomes" id="UP001165378">
    <property type="component" value="Unassembled WGS sequence"/>
</dbReference>
<feature type="region of interest" description="Disordered" evidence="3">
    <location>
        <begin position="343"/>
        <end position="535"/>
    </location>
</feature>
<keyword evidence="6" id="KW-1185">Reference proteome</keyword>
<reference evidence="5" key="1">
    <citation type="submission" date="2022-01" db="EMBL/GenBank/DDBJ databases">
        <title>Genome-Based Taxonomic Classification of the Phylum Actinobacteria.</title>
        <authorList>
            <person name="Gao Y."/>
        </authorList>
    </citation>
    <scope>NUCLEOTIDE SEQUENCE</scope>
    <source>
        <strain evidence="5">KLBMP 8922</strain>
    </source>
</reference>
<feature type="domain" description="Fibronectin type-III" evidence="4">
    <location>
        <begin position="612"/>
        <end position="739"/>
    </location>
</feature>
<feature type="compositionally biased region" description="Low complexity" evidence="3">
    <location>
        <begin position="485"/>
        <end position="500"/>
    </location>
</feature>
<evidence type="ECO:0000256" key="3">
    <source>
        <dbReference type="SAM" id="MobiDB-lite"/>
    </source>
</evidence>
<dbReference type="Gene3D" id="2.60.40.10">
    <property type="entry name" value="Immunoglobulins"/>
    <property type="match status" value="1"/>
</dbReference>
<sequence length="803" mass="79963">MAGIVVAGIGASGADPDLSDIGAWLTSDNKSSVAHVNGLTGQVDGRIQLPRGEKTQLQVSDDGRSVLVLDAATGKVSRIDPAQLTVPQSYDYATQGLQLVTGGGKAWLVDAAASSVRAIDPVTLTPLGDPVKLDAGQLGRPQADAAGTLWIPAPEKGLLIPFTDKPGAEIRVAEPGGVMLFGLAAGRPVVVDVAGGTLLVVSTRGIDRTITLPAELTKGAPGKLKSPGRSDGPVVPILASDTGVLTAVDIDTGSVKAVPLALGPHSYADPQVLGAKVYVPDRTTGQLVVYNFVRAQFEAQIKVTGVPGELLDSYVRDGLLWVNDPERSTAAVVDLQGQVHLITKTNDPKAPNPAGSSGAVPTPAKSVPEGGVTESQSAPGSPSASVSGSTPQTDGKPTATGGPVPTGDPVPGGPGGGTGGGAGTGPTRGPDDPGDGGGNTDRPTRTPNPRPTKTPGEPEPTKEPPAPTTQAPEPTTPAPDPTTPAPTTKAPDPTTKAPDPTTKPPAPTTSKPTSSSPPPMRAPGIPTAASGPGKITLVFQPSSGAVPTRYRVGGVGAGMGVTPASVPAKGPFTFTVSGGSCDQEYSFYIIADFPNGQMNSGRSTPVRPCVAAGKPTALSAQAVSGGKVKVSWKPPTNTAGEKVTYTATWASQAKPAAAVGPAAFTADTADTASELSPPLVADPPAVNEAFAPDGIVTLAAKKAGSGKATTTSTSVTFSVGGVAGSYTFTVKAANGAGSTTTATATLTVDLTWGKTASAVLVAPPEVPGTAPYPPTPYPGSPGTDVGGPVAAGPPRRDPAEPSM</sequence>
<name>A0AA41PW06_9ACTN</name>
<organism evidence="5 6">
    <name type="scientific">Yinghuangia soli</name>
    <dbReference type="NCBI Taxonomy" id="2908204"/>
    <lineage>
        <taxon>Bacteria</taxon>
        <taxon>Bacillati</taxon>
        <taxon>Actinomycetota</taxon>
        <taxon>Actinomycetes</taxon>
        <taxon>Kitasatosporales</taxon>
        <taxon>Streptomycetaceae</taxon>
        <taxon>Yinghuangia</taxon>
    </lineage>
</organism>
<dbReference type="InterPro" id="IPR013783">
    <property type="entry name" value="Ig-like_fold"/>
</dbReference>
<keyword evidence="1" id="KW-0326">Glycosidase</keyword>
<accession>A0AA41PW06</accession>
<keyword evidence="1" id="KW-0378">Hydrolase</keyword>
<dbReference type="InterPro" id="IPR036116">
    <property type="entry name" value="FN3_sf"/>
</dbReference>
<feature type="compositionally biased region" description="Pro residues" evidence="3">
    <location>
        <begin position="474"/>
        <end position="484"/>
    </location>
</feature>
<feature type="region of interest" description="Disordered" evidence="3">
    <location>
        <begin position="763"/>
        <end position="803"/>
    </location>
</feature>
<feature type="compositionally biased region" description="Low complexity" evidence="3">
    <location>
        <begin position="375"/>
        <end position="389"/>
    </location>
</feature>
<evidence type="ECO:0000313" key="5">
    <source>
        <dbReference type="EMBL" id="MCF2526736.1"/>
    </source>
</evidence>
<dbReference type="SUPFAM" id="SSF49265">
    <property type="entry name" value="Fibronectin type III"/>
    <property type="match status" value="1"/>
</dbReference>
<dbReference type="GO" id="GO:0000272">
    <property type="term" value="P:polysaccharide catabolic process"/>
    <property type="evidence" value="ECO:0007669"/>
    <property type="project" value="UniProtKB-KW"/>
</dbReference>
<gene>
    <name evidence="5" type="ORF">LZ495_05805</name>
</gene>
<keyword evidence="2" id="KW-0119">Carbohydrate metabolism</keyword>
<dbReference type="EMBL" id="JAKFHA010000002">
    <property type="protein sequence ID" value="MCF2526736.1"/>
    <property type="molecule type" value="Genomic_DNA"/>
</dbReference>
<evidence type="ECO:0000256" key="2">
    <source>
        <dbReference type="ARBA" id="ARBA00023326"/>
    </source>
</evidence>
<dbReference type="GO" id="GO:0016798">
    <property type="term" value="F:hydrolase activity, acting on glycosyl bonds"/>
    <property type="evidence" value="ECO:0007669"/>
    <property type="project" value="UniProtKB-KW"/>
</dbReference>
<protein>
    <recommendedName>
        <fullName evidence="4">Fibronectin type-III domain-containing protein</fullName>
    </recommendedName>
</protein>
<dbReference type="AlphaFoldDB" id="A0AA41PW06"/>
<evidence type="ECO:0000256" key="1">
    <source>
        <dbReference type="ARBA" id="ARBA00023295"/>
    </source>
</evidence>
<dbReference type="RefSeq" id="WP_235050874.1">
    <property type="nucleotide sequence ID" value="NZ_JAKFHA010000002.1"/>
</dbReference>
<dbReference type="InterPro" id="IPR003961">
    <property type="entry name" value="FN3_dom"/>
</dbReference>
<feature type="compositionally biased region" description="Gly residues" evidence="3">
    <location>
        <begin position="413"/>
        <end position="426"/>
    </location>
</feature>
<dbReference type="SUPFAM" id="SSF51004">
    <property type="entry name" value="C-terminal (heme d1) domain of cytochrome cd1-nitrite reductase"/>
    <property type="match status" value="1"/>
</dbReference>
<evidence type="ECO:0000259" key="4">
    <source>
        <dbReference type="SMART" id="SM00060"/>
    </source>
</evidence>
<proteinExistence type="predicted"/>
<comment type="caution">
    <text evidence="5">The sequence shown here is derived from an EMBL/GenBank/DDBJ whole genome shotgun (WGS) entry which is preliminary data.</text>
</comment>
<evidence type="ECO:0000313" key="6">
    <source>
        <dbReference type="Proteomes" id="UP001165378"/>
    </source>
</evidence>
<dbReference type="PRINTS" id="PR01217">
    <property type="entry name" value="PRICHEXTENSN"/>
</dbReference>